<dbReference type="Proteomes" id="UP000032180">
    <property type="component" value="Chromosome 3"/>
</dbReference>
<evidence type="ECO:0000256" key="1">
    <source>
        <dbReference type="SAM" id="MobiDB-lite"/>
    </source>
</evidence>
<feature type="region of interest" description="Disordered" evidence="1">
    <location>
        <begin position="1"/>
        <end position="20"/>
    </location>
</feature>
<organism evidence="2 3">
    <name type="scientific">Leersia perrieri</name>
    <dbReference type="NCBI Taxonomy" id="77586"/>
    <lineage>
        <taxon>Eukaryota</taxon>
        <taxon>Viridiplantae</taxon>
        <taxon>Streptophyta</taxon>
        <taxon>Embryophyta</taxon>
        <taxon>Tracheophyta</taxon>
        <taxon>Spermatophyta</taxon>
        <taxon>Magnoliopsida</taxon>
        <taxon>Liliopsida</taxon>
        <taxon>Poales</taxon>
        <taxon>Poaceae</taxon>
        <taxon>BOP clade</taxon>
        <taxon>Oryzoideae</taxon>
        <taxon>Oryzeae</taxon>
        <taxon>Oryzinae</taxon>
        <taxon>Leersia</taxon>
    </lineage>
</organism>
<dbReference type="EnsemblPlants" id="LPERR03G20910.1">
    <property type="protein sequence ID" value="LPERR03G20910.1"/>
    <property type="gene ID" value="LPERR03G20910"/>
</dbReference>
<proteinExistence type="predicted"/>
<reference evidence="3" key="2">
    <citation type="submission" date="2013-12" db="EMBL/GenBank/DDBJ databases">
        <authorList>
            <person name="Yu Y."/>
            <person name="Lee S."/>
            <person name="de Baynast K."/>
            <person name="Wissotski M."/>
            <person name="Liu L."/>
            <person name="Talag J."/>
            <person name="Goicoechea J."/>
            <person name="Angelova A."/>
            <person name="Jetty R."/>
            <person name="Kudrna D."/>
            <person name="Golser W."/>
            <person name="Rivera L."/>
            <person name="Zhang J."/>
            <person name="Wing R."/>
        </authorList>
    </citation>
    <scope>NUCLEOTIDE SEQUENCE</scope>
</reference>
<evidence type="ECO:0000313" key="2">
    <source>
        <dbReference type="EnsemblPlants" id="LPERR03G20910.1"/>
    </source>
</evidence>
<dbReference type="HOGENOM" id="CLU_1654678_0_0_1"/>
<reference evidence="2" key="3">
    <citation type="submission" date="2015-04" db="UniProtKB">
        <authorList>
            <consortium name="EnsemblPlants"/>
        </authorList>
    </citation>
    <scope>IDENTIFICATION</scope>
</reference>
<dbReference type="AlphaFoldDB" id="A0A0D9VW56"/>
<keyword evidence="3" id="KW-1185">Reference proteome</keyword>
<dbReference type="Gramene" id="LPERR03G20910.1">
    <property type="protein sequence ID" value="LPERR03G20910.1"/>
    <property type="gene ID" value="LPERR03G20910"/>
</dbReference>
<reference evidence="2 3" key="1">
    <citation type="submission" date="2012-08" db="EMBL/GenBank/DDBJ databases">
        <title>Oryza genome evolution.</title>
        <authorList>
            <person name="Wing R.A."/>
        </authorList>
    </citation>
    <scope>NUCLEOTIDE SEQUENCE</scope>
</reference>
<evidence type="ECO:0000313" key="3">
    <source>
        <dbReference type="Proteomes" id="UP000032180"/>
    </source>
</evidence>
<protein>
    <submittedName>
        <fullName evidence="2">Uncharacterized protein</fullName>
    </submittedName>
</protein>
<sequence length="160" mass="17303">MTNSGLVKDKEGAAHPPRSTTALQCGIREKVDWVNRHVSTQNQQIDIMSLKDVSSGLDSQQRSSVEVQLVDHGNSNSVVLDVGSEAVAPFGTISEATTSIQLPHPASQALTDIMSPHAPALMKAVMWASETVLEVKRREGARRCRRAPLGPSVHHPVLVR</sequence>
<name>A0A0D9VW56_9ORYZ</name>
<accession>A0A0D9VW56</accession>